<comment type="caution">
    <text evidence="3">The sequence shown here is derived from an EMBL/GenBank/DDBJ whole genome shotgun (WGS) entry which is preliminary data.</text>
</comment>
<feature type="compositionally biased region" description="Basic and acidic residues" evidence="2">
    <location>
        <begin position="2087"/>
        <end position="2098"/>
    </location>
</feature>
<feature type="coiled-coil region" evidence="1">
    <location>
        <begin position="1181"/>
        <end position="1424"/>
    </location>
</feature>
<feature type="coiled-coil region" evidence="1">
    <location>
        <begin position="662"/>
        <end position="689"/>
    </location>
</feature>
<feature type="region of interest" description="Disordered" evidence="2">
    <location>
        <begin position="2087"/>
        <end position="2210"/>
    </location>
</feature>
<reference evidence="3 4" key="1">
    <citation type="submission" date="2023-11" db="EMBL/GenBank/DDBJ databases">
        <title>Halocaridina rubra genome assembly.</title>
        <authorList>
            <person name="Smith C."/>
        </authorList>
    </citation>
    <scope>NUCLEOTIDE SEQUENCE [LARGE SCALE GENOMIC DNA]</scope>
    <source>
        <strain evidence="3">EP-1</strain>
        <tissue evidence="3">Whole</tissue>
    </source>
</reference>
<dbReference type="Proteomes" id="UP001381693">
    <property type="component" value="Unassembled WGS sequence"/>
</dbReference>
<name>A0AAN9A5A8_HALRR</name>
<feature type="coiled-coil region" evidence="1">
    <location>
        <begin position="719"/>
        <end position="856"/>
    </location>
</feature>
<feature type="region of interest" description="Disordered" evidence="2">
    <location>
        <begin position="1623"/>
        <end position="1644"/>
    </location>
</feature>
<feature type="compositionally biased region" description="Polar residues" evidence="2">
    <location>
        <begin position="1839"/>
        <end position="1850"/>
    </location>
</feature>
<evidence type="ECO:0000256" key="1">
    <source>
        <dbReference type="SAM" id="Coils"/>
    </source>
</evidence>
<gene>
    <name evidence="3" type="ORF">SK128_019415</name>
</gene>
<feature type="coiled-coil region" evidence="1">
    <location>
        <begin position="897"/>
        <end position="963"/>
    </location>
</feature>
<protein>
    <submittedName>
        <fullName evidence="3">Uncharacterized protein</fullName>
    </submittedName>
</protein>
<feature type="compositionally biased region" description="Polar residues" evidence="2">
    <location>
        <begin position="2194"/>
        <end position="2210"/>
    </location>
</feature>
<feature type="region of interest" description="Disordered" evidence="2">
    <location>
        <begin position="2032"/>
        <end position="2072"/>
    </location>
</feature>
<feature type="compositionally biased region" description="Polar residues" evidence="2">
    <location>
        <begin position="1816"/>
        <end position="1832"/>
    </location>
</feature>
<keyword evidence="4" id="KW-1185">Reference proteome</keyword>
<feature type="region of interest" description="Disordered" evidence="2">
    <location>
        <begin position="1892"/>
        <end position="1917"/>
    </location>
</feature>
<evidence type="ECO:0000256" key="2">
    <source>
        <dbReference type="SAM" id="MobiDB-lite"/>
    </source>
</evidence>
<evidence type="ECO:0000313" key="4">
    <source>
        <dbReference type="Proteomes" id="UP001381693"/>
    </source>
</evidence>
<evidence type="ECO:0000313" key="3">
    <source>
        <dbReference type="EMBL" id="KAK7074709.1"/>
    </source>
</evidence>
<sequence length="2210" mass="254399">MSEETASDIVLTCINALELLPENTSAIKHLSDGRVYSCIVKHLTNADIRCDDTDKLFTALDSLLKEHFAGPKLVKFEDVASGRESELVKLTLLLLYILFLTCTKLNTKLIQSPLMTESTQLKVKYLIESIQKRGSGMSEKFLSILCQDKIGTKNTVRCHTPVACASWGSPLAFSNSPKTSSAHSPLRELALSPLFRLQKLLNGKSQEMKHLQQQIHSIDYEKQELVTSYESSQNKIFKLSDQLAKCQQDLKDQQNQRDELEAQILSGEDLVQKEMHRLSRELAAIRKEKSSLEDTVHHLTDENDELKTKTGFLHTRLTVTSAERNRLEEELSTMIRAKTENESIIDEQAVQIRTFRVQLEELQDCLLENNKTTNQTIEESFECDSPVNFSPILPPQQESEVANMSGENMAEVVVDKLLVETQEELAACKEQYSLLMQEQNVLKRQFEETDLLKDQLQEQVKSLTNTLGSLQTECESVRCERKAIMEELANTREDFDSVNKERNNLLRDLDMKTAEYISLQQQIDRDVEVFIQEKTNMMENIEAIQKQNEQQKREMQEHLTNFNSESVKLKEDILLFKKEKDELQKSLSLLENENKIKISKIETERDNIAAENKLNLDHISSLHEEVQKMKLKHVEECNQLRFELYEIKNVESSLQEKLVDMEKEHLSEKENLLIKLKSHQEKVYCLEQEITEKTQTYEEEKKYLNDILEMMEKKHNLSSEEKDSKIETLEKERSTLQESLKTKGESLCALIIENEENAADFATREENMSRDLEEKCKDIEQLQMQIQQSRDTAEKERAKLTMQIEAKETLLQNLKLEHDTVHGNILKEKFVLEESLTEKEKIISSLQEDIKRVNENLCCEKDFGSKLLQNIAENEEKYIKENQKSKELFDGQKQEMEVEWMEKLRIVENEKSELENNMREIQRQHDTTVQELNDKVQKFTLEIAEHCDKNEELSTEMKHLRKDMSSGIAEREKFLADIRREMSEKISCLSNSISEKELLLNKIEQQKEEIMQQYSDEIKKNEENKNIIVTLQNDSLQFKESESVLSKELKDIKIALEALQKEIEIKDKKCQGLSAALANMTRNAADIETEFVSKKEELEQRIAELSHKVQELHSDLKKKDETYKQKLEAVSKEVAVCGCNEVKLLETQLKSNEEILQKKHTELETLAFKADEEKAKLAETLQVNEESCKNLEIAVTSLKEEKTKLAEALQVNEESCKNMEMAVTSLKEEKAKLAEALQVKEESYKNLEIAVTSLKEDTHKNTEKYERMISNLEKEKEVSLERLQVENDHLKEVLQVKEKTLTLIQEKLQENNDSLRTEKDSLLQNLLASQKELASLQKEHDISKESLTSEVTKLKEEVLDKIRQITSLQKDVEREREESRLVYKELYLKHEKMTSEHKSCQTEIDELNKKVNELQKSLISKKEEFELELSTALEEHKTAISDLKSCLSEENSAYEILQKEFSEKTEKYISEISTLTTAIDSEKWCVELLQKEKRDLEKDQDLSSQKIQSLSDEVTSFKSQLKYLEELVSKKENALDEGQLQLREDLEKARKLENEKDTIISGLKDEVTRLTERLQAMEGDASAKDQIYLTNMEDLRNALKATKKLKAQVHSVEAKMIDLAKEASSAKEETMRTEREMEKSSRSLAEELQATKEKYRAERDAVVANVKLSYKTEIEKLLIQIDEKAQAENNCQIYKQKYEAAKKKLSETLNELKEVKTSREHYQTQVSKYKEHSSRISENLKKEQVKNAELSELHLPLKEKLKEAEQSIKRLDNEKRTLEAQVKLADAQVRDMRRQLESDNVTGAPKTRLRPRESISDTQLVKVTVSRHSTSSTEEDMSGNDSTQHLLNSKSRGRPKAISRAVSSDAVFRKPEVQSLTNDSHQRSVTVANLAAAASSRTRKETGTHNGKSTSDKSLGRSVPRDMLFSCEDEEELFSNKYLLDMQVGRCNPMGDDQWKRLSELQRRNSLYPPHMRSAYPAEMQFTPLEDFEDDKLRDGCAVEERHFYNLTAATENLALDSPAYNLRKRKSFSDSAGSEVSLDSVGSRKSKRLSISYSRPGPPTPAKKNINKYDKENVFDSNTSVALTSIKDKKVGGKTKDSPSSVQSRKSLRNHSTNISNSPLSTQSSSRGNPSKFKRATFSPGGASFLSKKGLNNSPHTKKGMTPSSIRKILSRGKSPWKKLENEQEVSRKRTQPEQLVSRINRTLRANTK</sequence>
<dbReference type="EMBL" id="JAXCGZ010011479">
    <property type="protein sequence ID" value="KAK7074709.1"/>
    <property type="molecule type" value="Genomic_DNA"/>
</dbReference>
<proteinExistence type="predicted"/>
<keyword evidence="1" id="KW-0175">Coiled coil</keyword>
<feature type="region of interest" description="Disordered" evidence="2">
    <location>
        <begin position="1794"/>
        <end position="1864"/>
    </location>
</feature>
<feature type="compositionally biased region" description="Basic and acidic residues" evidence="2">
    <location>
        <begin position="2179"/>
        <end position="2193"/>
    </location>
</feature>
<organism evidence="3 4">
    <name type="scientific">Halocaridina rubra</name>
    <name type="common">Hawaiian red shrimp</name>
    <dbReference type="NCBI Taxonomy" id="373956"/>
    <lineage>
        <taxon>Eukaryota</taxon>
        <taxon>Metazoa</taxon>
        <taxon>Ecdysozoa</taxon>
        <taxon>Arthropoda</taxon>
        <taxon>Crustacea</taxon>
        <taxon>Multicrustacea</taxon>
        <taxon>Malacostraca</taxon>
        <taxon>Eumalacostraca</taxon>
        <taxon>Eucarida</taxon>
        <taxon>Decapoda</taxon>
        <taxon>Pleocyemata</taxon>
        <taxon>Caridea</taxon>
        <taxon>Atyoidea</taxon>
        <taxon>Atyidae</taxon>
        <taxon>Halocaridina</taxon>
    </lineage>
</organism>
<dbReference type="Gene3D" id="1.10.287.1490">
    <property type="match status" value="1"/>
</dbReference>
<feature type="coiled-coil region" evidence="1">
    <location>
        <begin position="989"/>
        <end position="1122"/>
    </location>
</feature>
<feature type="coiled-coil region" evidence="1">
    <location>
        <begin position="194"/>
        <end position="309"/>
    </location>
</feature>
<accession>A0AAN9A5A8</accession>
<feature type="coiled-coil region" evidence="1">
    <location>
        <begin position="418"/>
        <end position="600"/>
    </location>
</feature>
<feature type="compositionally biased region" description="Polar residues" evidence="2">
    <location>
        <begin position="2099"/>
        <end position="2130"/>
    </location>
</feature>